<reference evidence="1" key="1">
    <citation type="submission" date="2023-04" db="EMBL/GenBank/DDBJ databases">
        <title>A chromosome-level genome assembly of the parasitoid wasp Eretmocerus hayati.</title>
        <authorList>
            <person name="Zhong Y."/>
            <person name="Liu S."/>
            <person name="Liu Y."/>
        </authorList>
    </citation>
    <scope>NUCLEOTIDE SEQUENCE</scope>
    <source>
        <strain evidence="1">ZJU_SS_LIU_2023</strain>
    </source>
</reference>
<accession>A0ACC2NQY0</accession>
<dbReference type="Proteomes" id="UP001239111">
    <property type="component" value="Chromosome 3"/>
</dbReference>
<comment type="caution">
    <text evidence="1">The sequence shown here is derived from an EMBL/GenBank/DDBJ whole genome shotgun (WGS) entry which is preliminary data.</text>
</comment>
<sequence length="276" mass="31129">MMCHLLAAEILTLCLFYFLPKVESIRGQQVFSVKDVYLFPTLIIEENDARTEEKRLCTGSIITKNQVLTGASCLENAKLQNLLVIMLSAFKPIPGVNSFKVSTKLTYNDFKKKKEETGNFLFQQIEDICILTLNTDRLPITPVSISYDADNPTFASPVKFIGWGTTKDKGLPRTARCAQIQVLKKQECDRISQIAQIVYRKYVWANSVFCAQRSIYPVHAFDADFGGPVLSDDDKLVGIAIQPMKDSGTIVRTTSEEAVFVLRLAHYKEFIQENSH</sequence>
<keyword evidence="2" id="KW-1185">Reference proteome</keyword>
<proteinExistence type="predicted"/>
<protein>
    <submittedName>
        <fullName evidence="1">Uncharacterized protein</fullName>
    </submittedName>
</protein>
<dbReference type="EMBL" id="CM056743">
    <property type="protein sequence ID" value="KAJ8673517.1"/>
    <property type="molecule type" value="Genomic_DNA"/>
</dbReference>
<evidence type="ECO:0000313" key="2">
    <source>
        <dbReference type="Proteomes" id="UP001239111"/>
    </source>
</evidence>
<name>A0ACC2NQY0_9HYME</name>
<gene>
    <name evidence="1" type="ORF">QAD02_004779</name>
</gene>
<evidence type="ECO:0000313" key="1">
    <source>
        <dbReference type="EMBL" id="KAJ8673517.1"/>
    </source>
</evidence>
<organism evidence="1 2">
    <name type="scientific">Eretmocerus hayati</name>
    <dbReference type="NCBI Taxonomy" id="131215"/>
    <lineage>
        <taxon>Eukaryota</taxon>
        <taxon>Metazoa</taxon>
        <taxon>Ecdysozoa</taxon>
        <taxon>Arthropoda</taxon>
        <taxon>Hexapoda</taxon>
        <taxon>Insecta</taxon>
        <taxon>Pterygota</taxon>
        <taxon>Neoptera</taxon>
        <taxon>Endopterygota</taxon>
        <taxon>Hymenoptera</taxon>
        <taxon>Apocrita</taxon>
        <taxon>Proctotrupomorpha</taxon>
        <taxon>Chalcidoidea</taxon>
        <taxon>Aphelinidae</taxon>
        <taxon>Aphelininae</taxon>
        <taxon>Eretmocerus</taxon>
    </lineage>
</organism>